<evidence type="ECO:0000313" key="2">
    <source>
        <dbReference type="EMBL" id="MCR6487352.1"/>
    </source>
</evidence>
<feature type="transmembrane region" description="Helical" evidence="1">
    <location>
        <begin position="53"/>
        <end position="74"/>
    </location>
</feature>
<reference evidence="2" key="1">
    <citation type="submission" date="2022-06" db="EMBL/GenBank/DDBJ databases">
        <title>Amycolatopsis iheyaensis sp. nov., a new species of the genus Amycolatopsis isolated from soil in Iheya island, Japan.</title>
        <authorList>
            <person name="Ngamcharungchit C."/>
            <person name="Kanto H."/>
            <person name="Take A."/>
            <person name="Intra B."/>
            <person name="Matsumoto A."/>
            <person name="Panbangred W."/>
            <person name="Inahashi Y."/>
        </authorList>
    </citation>
    <scope>NUCLEOTIDE SEQUENCE</scope>
    <source>
        <strain evidence="2">OK19-0408</strain>
    </source>
</reference>
<evidence type="ECO:0000256" key="1">
    <source>
        <dbReference type="SAM" id="Phobius"/>
    </source>
</evidence>
<organism evidence="2 3">
    <name type="scientific">Amycolatopsis iheyensis</name>
    <dbReference type="NCBI Taxonomy" id="2945988"/>
    <lineage>
        <taxon>Bacteria</taxon>
        <taxon>Bacillati</taxon>
        <taxon>Actinomycetota</taxon>
        <taxon>Actinomycetes</taxon>
        <taxon>Pseudonocardiales</taxon>
        <taxon>Pseudonocardiaceae</taxon>
        <taxon>Amycolatopsis</taxon>
    </lineage>
</organism>
<accession>A0A9X2NIZ9</accession>
<protein>
    <submittedName>
        <fullName evidence="2">Uncharacterized protein</fullName>
    </submittedName>
</protein>
<comment type="caution">
    <text evidence="2">The sequence shown here is derived from an EMBL/GenBank/DDBJ whole genome shotgun (WGS) entry which is preliminary data.</text>
</comment>
<dbReference type="Proteomes" id="UP001144096">
    <property type="component" value="Unassembled WGS sequence"/>
</dbReference>
<name>A0A9X2NIZ9_9PSEU</name>
<proteinExistence type="predicted"/>
<evidence type="ECO:0000313" key="3">
    <source>
        <dbReference type="Proteomes" id="UP001144096"/>
    </source>
</evidence>
<sequence length="312" mass="33159">MRSPERTTLSRTLRTTFRLLPVLVAAGCVVASALLWGSALTNARAGTPNSADLGLFALAGALGAALRSIAYLLASASFTTRQDSQWRLETLVSPVLGAVAGSGAYLLVLSTVVQAGGINPAGQYLVSLLAGTSALTLFGRIAERGLLRSGTNRSGILGGEVSPSVPMLQRIDALLEQRVSDLTIVDYDGFALVASRRISPIQWEITVRFFTDLREIPDVPPRSEVRPVEVRGGVRKDSVPFLLSVAADRVHALPSQLTASVPSRGISPDSTLVVELIDVDEDRGDRERLVVVVQIGQGTQILQAVPIGLDFR</sequence>
<keyword evidence="1" id="KW-0472">Membrane</keyword>
<feature type="transmembrane region" description="Helical" evidence="1">
    <location>
        <begin position="95"/>
        <end position="115"/>
    </location>
</feature>
<gene>
    <name evidence="2" type="ORF">M8542_31435</name>
</gene>
<dbReference type="EMBL" id="JAMXQV010000019">
    <property type="protein sequence ID" value="MCR6487352.1"/>
    <property type="molecule type" value="Genomic_DNA"/>
</dbReference>
<keyword evidence="3" id="KW-1185">Reference proteome</keyword>
<keyword evidence="1" id="KW-0812">Transmembrane</keyword>
<dbReference type="AlphaFoldDB" id="A0A9X2NIZ9"/>
<dbReference type="RefSeq" id="WP_257923921.1">
    <property type="nucleotide sequence ID" value="NZ_JAMXQV010000019.1"/>
</dbReference>
<feature type="transmembrane region" description="Helical" evidence="1">
    <location>
        <begin position="121"/>
        <end position="139"/>
    </location>
</feature>
<keyword evidence="1" id="KW-1133">Transmembrane helix</keyword>
<feature type="transmembrane region" description="Helical" evidence="1">
    <location>
        <begin position="20"/>
        <end position="41"/>
    </location>
</feature>